<evidence type="ECO:0000256" key="5">
    <source>
        <dbReference type="ARBA" id="ARBA00022741"/>
    </source>
</evidence>
<dbReference type="InterPro" id="IPR000014">
    <property type="entry name" value="PAS"/>
</dbReference>
<dbReference type="PANTHER" id="PTHR43065:SF10">
    <property type="entry name" value="PEROXIDE STRESS-ACTIVATED HISTIDINE KINASE MAK3"/>
    <property type="match status" value="1"/>
</dbReference>
<keyword evidence="8" id="KW-0902">Two-component regulatory system</keyword>
<dbReference type="InterPro" id="IPR003661">
    <property type="entry name" value="HisK_dim/P_dom"/>
</dbReference>
<evidence type="ECO:0000313" key="12">
    <source>
        <dbReference type="EMBL" id="OWZ82699.1"/>
    </source>
</evidence>
<evidence type="ECO:0000256" key="8">
    <source>
        <dbReference type="ARBA" id="ARBA00023012"/>
    </source>
</evidence>
<dbReference type="EC" id="2.7.13.3" evidence="2"/>
<keyword evidence="7" id="KW-0067">ATP-binding</keyword>
<keyword evidence="3" id="KW-0597">Phosphoprotein</keyword>
<dbReference type="PRINTS" id="PR00344">
    <property type="entry name" value="BCTRLSENSOR"/>
</dbReference>
<dbReference type="SMART" id="SM00388">
    <property type="entry name" value="HisKA"/>
    <property type="match status" value="1"/>
</dbReference>
<reference evidence="12 13" key="1">
    <citation type="submission" date="2017-06" db="EMBL/GenBank/DDBJ databases">
        <title>Draft Genome Sequence of Natranaerobius trueperi halophilic, alkalithermophilic bacteria from soda lakes.</title>
        <authorList>
            <person name="Zhao B."/>
        </authorList>
    </citation>
    <scope>NUCLEOTIDE SEQUENCE [LARGE SCALE GENOMIC DNA]</scope>
    <source>
        <strain evidence="12 13">DSM 18760</strain>
    </source>
</reference>
<dbReference type="PANTHER" id="PTHR43065">
    <property type="entry name" value="SENSOR HISTIDINE KINASE"/>
    <property type="match status" value="1"/>
</dbReference>
<dbReference type="InterPro" id="IPR036097">
    <property type="entry name" value="HisK_dim/P_sf"/>
</dbReference>
<evidence type="ECO:0000256" key="2">
    <source>
        <dbReference type="ARBA" id="ARBA00012438"/>
    </source>
</evidence>
<dbReference type="PROSITE" id="PS50109">
    <property type="entry name" value="HIS_KIN"/>
    <property type="match status" value="1"/>
</dbReference>
<dbReference type="NCBIfam" id="TIGR00229">
    <property type="entry name" value="sensory_box"/>
    <property type="match status" value="2"/>
</dbReference>
<feature type="domain" description="PAC" evidence="11">
    <location>
        <begin position="213"/>
        <end position="265"/>
    </location>
</feature>
<dbReference type="SUPFAM" id="SSF55785">
    <property type="entry name" value="PYP-like sensor domain (PAS domain)"/>
    <property type="match status" value="2"/>
</dbReference>
<dbReference type="InterPro" id="IPR005467">
    <property type="entry name" value="His_kinase_dom"/>
</dbReference>
<dbReference type="InterPro" id="IPR035965">
    <property type="entry name" value="PAS-like_dom_sf"/>
</dbReference>
<evidence type="ECO:0000256" key="3">
    <source>
        <dbReference type="ARBA" id="ARBA00022553"/>
    </source>
</evidence>
<dbReference type="PROSITE" id="PS50113">
    <property type="entry name" value="PAC"/>
    <property type="match status" value="1"/>
</dbReference>
<dbReference type="InterPro" id="IPR036890">
    <property type="entry name" value="HATPase_C_sf"/>
</dbReference>
<sequence>MYGQQVLEPIFMNVEVGLLIIDRNGKIKMANRNVLEFFGWEHDNIDGKLFNEVQDINYGWGKKFWDIFQLHKIHQKKTIESILIKVKGNYKLLELKLTPPTMLNDYTEAYVIMIDEKENTTTSSKAYRNRVYELRKLRSQAKRVFDYLFDAIVTIDRTGTITYLNTGIEKIFNIRKDDFLGTSYTELLEFSNTYKAECFSLLEKSLFEGEKYINYEVQAKNSEGEIKTLKGITLPLYDDEGSFLGVTGIYKDITKEKEQEKKQEKWEERFRMTEKLAIVGEMAAGTAHEIKNPLSAIKGFLQLLESDKIDENKREQYLKIVREELNRLEDIVKEFLQLSKPSKAIETDEISLCEVFSKTLSFLKPKFETNKTDLYFSCSGFPIIIRGDRNKLQQVFINIIKNALEAIEKNYDDKYISITVQLDDFNETVQIQFIDSGPGIPDGVINKLFSPFATTKKSGTGLGLPVSMQIIRSFGGYLEAKNHEDAGACFKMELPTKSVDYEYGTCYKYQKNKCERVFYHE</sequence>
<comment type="catalytic activity">
    <reaction evidence="1">
        <text>ATP + protein L-histidine = ADP + protein N-phospho-L-histidine.</text>
        <dbReference type="EC" id="2.7.13.3"/>
    </reaction>
</comment>
<dbReference type="InterPro" id="IPR003594">
    <property type="entry name" value="HATPase_dom"/>
</dbReference>
<dbReference type="CDD" id="cd00130">
    <property type="entry name" value="PAS"/>
    <property type="match status" value="2"/>
</dbReference>
<dbReference type="Pfam" id="PF13426">
    <property type="entry name" value="PAS_9"/>
    <property type="match status" value="1"/>
</dbReference>
<dbReference type="Pfam" id="PF02518">
    <property type="entry name" value="HATPase_c"/>
    <property type="match status" value="1"/>
</dbReference>
<dbReference type="AlphaFoldDB" id="A0A226BWX5"/>
<evidence type="ECO:0000256" key="1">
    <source>
        <dbReference type="ARBA" id="ARBA00000085"/>
    </source>
</evidence>
<dbReference type="SMART" id="SM00091">
    <property type="entry name" value="PAS"/>
    <property type="match status" value="2"/>
</dbReference>
<dbReference type="Gene3D" id="3.30.565.10">
    <property type="entry name" value="Histidine kinase-like ATPase, C-terminal domain"/>
    <property type="match status" value="1"/>
</dbReference>
<dbReference type="Pfam" id="PF00512">
    <property type="entry name" value="HisKA"/>
    <property type="match status" value="1"/>
</dbReference>
<evidence type="ECO:0000259" key="11">
    <source>
        <dbReference type="PROSITE" id="PS50113"/>
    </source>
</evidence>
<dbReference type="EMBL" id="NIQC01000049">
    <property type="protein sequence ID" value="OWZ82699.1"/>
    <property type="molecule type" value="Genomic_DNA"/>
</dbReference>
<feature type="domain" description="PAS" evidence="10">
    <location>
        <begin position="137"/>
        <end position="190"/>
    </location>
</feature>
<evidence type="ECO:0000259" key="9">
    <source>
        <dbReference type="PROSITE" id="PS50109"/>
    </source>
</evidence>
<feature type="domain" description="Histidine kinase" evidence="9">
    <location>
        <begin position="285"/>
        <end position="498"/>
    </location>
</feature>
<feature type="domain" description="PAS" evidence="10">
    <location>
        <begin position="3"/>
        <end position="48"/>
    </location>
</feature>
<dbReference type="InterPro" id="IPR004358">
    <property type="entry name" value="Sig_transdc_His_kin-like_C"/>
</dbReference>
<evidence type="ECO:0000256" key="7">
    <source>
        <dbReference type="ARBA" id="ARBA00022840"/>
    </source>
</evidence>
<dbReference type="Gene3D" id="3.30.450.20">
    <property type="entry name" value="PAS domain"/>
    <property type="match status" value="2"/>
</dbReference>
<dbReference type="Pfam" id="PF13188">
    <property type="entry name" value="PAS_8"/>
    <property type="match status" value="1"/>
</dbReference>
<dbReference type="CDD" id="cd00082">
    <property type="entry name" value="HisKA"/>
    <property type="match status" value="1"/>
</dbReference>
<dbReference type="SMART" id="SM00387">
    <property type="entry name" value="HATPase_c"/>
    <property type="match status" value="1"/>
</dbReference>
<evidence type="ECO:0000259" key="10">
    <source>
        <dbReference type="PROSITE" id="PS50112"/>
    </source>
</evidence>
<gene>
    <name evidence="12" type="ORF">CDO51_12685</name>
</gene>
<keyword evidence="13" id="KW-1185">Reference proteome</keyword>
<evidence type="ECO:0000256" key="4">
    <source>
        <dbReference type="ARBA" id="ARBA00022679"/>
    </source>
</evidence>
<proteinExistence type="predicted"/>
<accession>A0A226BWX5</accession>
<comment type="caution">
    <text evidence="12">The sequence shown here is derived from an EMBL/GenBank/DDBJ whole genome shotgun (WGS) entry which is preliminary data.</text>
</comment>
<dbReference type="Proteomes" id="UP000214588">
    <property type="component" value="Unassembled WGS sequence"/>
</dbReference>
<organism evidence="12 13">
    <name type="scientific">Natranaerobius trueperi</name>
    <dbReference type="NCBI Taxonomy" id="759412"/>
    <lineage>
        <taxon>Bacteria</taxon>
        <taxon>Bacillati</taxon>
        <taxon>Bacillota</taxon>
        <taxon>Clostridia</taxon>
        <taxon>Natranaerobiales</taxon>
        <taxon>Natranaerobiaceae</taxon>
        <taxon>Natranaerobius</taxon>
    </lineage>
</organism>
<dbReference type="GO" id="GO:0005524">
    <property type="term" value="F:ATP binding"/>
    <property type="evidence" value="ECO:0007669"/>
    <property type="project" value="UniProtKB-KW"/>
</dbReference>
<dbReference type="PROSITE" id="PS50112">
    <property type="entry name" value="PAS"/>
    <property type="match status" value="2"/>
</dbReference>
<dbReference type="SUPFAM" id="SSF47384">
    <property type="entry name" value="Homodimeric domain of signal transducing histidine kinase"/>
    <property type="match status" value="1"/>
</dbReference>
<name>A0A226BWX5_9FIRM</name>
<evidence type="ECO:0000256" key="6">
    <source>
        <dbReference type="ARBA" id="ARBA00022777"/>
    </source>
</evidence>
<dbReference type="InterPro" id="IPR000700">
    <property type="entry name" value="PAS-assoc_C"/>
</dbReference>
<keyword evidence="4" id="KW-0808">Transferase</keyword>
<protein>
    <recommendedName>
        <fullName evidence="2">histidine kinase</fullName>
        <ecNumber evidence="2">2.7.13.3</ecNumber>
    </recommendedName>
</protein>
<keyword evidence="6" id="KW-0418">Kinase</keyword>
<dbReference type="SUPFAM" id="SSF55874">
    <property type="entry name" value="ATPase domain of HSP90 chaperone/DNA topoisomerase II/histidine kinase"/>
    <property type="match status" value="1"/>
</dbReference>
<evidence type="ECO:0000313" key="13">
    <source>
        <dbReference type="Proteomes" id="UP000214588"/>
    </source>
</evidence>
<dbReference type="Gene3D" id="1.10.287.130">
    <property type="match status" value="1"/>
</dbReference>
<dbReference type="GO" id="GO:0000155">
    <property type="term" value="F:phosphorelay sensor kinase activity"/>
    <property type="evidence" value="ECO:0007669"/>
    <property type="project" value="InterPro"/>
</dbReference>
<keyword evidence="5" id="KW-0547">Nucleotide-binding</keyword>